<feature type="compositionally biased region" description="Basic and acidic residues" evidence="4">
    <location>
        <begin position="92"/>
        <end position="103"/>
    </location>
</feature>
<gene>
    <name evidence="7" type="ORF">LIPSTDRAFT_3955</name>
</gene>
<dbReference type="SUPFAM" id="SSF110324">
    <property type="entry name" value="Ribosomal L27 protein-like"/>
    <property type="match status" value="1"/>
</dbReference>
<dbReference type="OrthoDB" id="440760at2759"/>
<evidence type="ECO:0000313" key="7">
    <source>
        <dbReference type="EMBL" id="ODQ72566.1"/>
    </source>
</evidence>
<evidence type="ECO:0000313" key="8">
    <source>
        <dbReference type="Proteomes" id="UP000094385"/>
    </source>
</evidence>
<dbReference type="SUPFAM" id="SSF50249">
    <property type="entry name" value="Nucleic acid-binding proteins"/>
    <property type="match status" value="1"/>
</dbReference>
<protein>
    <recommendedName>
        <fullName evidence="9">Exosome complex component CSL4 C-terminal domain-containing protein</fullName>
    </recommendedName>
</protein>
<dbReference type="STRING" id="675824.A0A1E3Q4F2"/>
<dbReference type="GO" id="GO:0003723">
    <property type="term" value="F:RNA binding"/>
    <property type="evidence" value="ECO:0007669"/>
    <property type="project" value="InterPro"/>
</dbReference>
<dbReference type="GO" id="GO:0006397">
    <property type="term" value="P:mRNA processing"/>
    <property type="evidence" value="ECO:0007669"/>
    <property type="project" value="EnsemblFungi"/>
</dbReference>
<feature type="region of interest" description="Disordered" evidence="4">
    <location>
        <begin position="1"/>
        <end position="39"/>
    </location>
</feature>
<reference evidence="7 8" key="1">
    <citation type="journal article" date="2016" name="Proc. Natl. Acad. Sci. U.S.A.">
        <title>Comparative genomics of biotechnologically important yeasts.</title>
        <authorList>
            <person name="Riley R."/>
            <person name="Haridas S."/>
            <person name="Wolfe K.H."/>
            <person name="Lopes M.R."/>
            <person name="Hittinger C.T."/>
            <person name="Goeker M."/>
            <person name="Salamov A.A."/>
            <person name="Wisecaver J.H."/>
            <person name="Long T.M."/>
            <person name="Calvey C.H."/>
            <person name="Aerts A.L."/>
            <person name="Barry K.W."/>
            <person name="Choi C."/>
            <person name="Clum A."/>
            <person name="Coughlan A.Y."/>
            <person name="Deshpande S."/>
            <person name="Douglass A.P."/>
            <person name="Hanson S.J."/>
            <person name="Klenk H.-P."/>
            <person name="LaButti K.M."/>
            <person name="Lapidus A."/>
            <person name="Lindquist E.A."/>
            <person name="Lipzen A.M."/>
            <person name="Meier-Kolthoff J.P."/>
            <person name="Ohm R.A."/>
            <person name="Otillar R.P."/>
            <person name="Pangilinan J.L."/>
            <person name="Peng Y."/>
            <person name="Rokas A."/>
            <person name="Rosa C.A."/>
            <person name="Scheuner C."/>
            <person name="Sibirny A.A."/>
            <person name="Slot J.C."/>
            <person name="Stielow J.B."/>
            <person name="Sun H."/>
            <person name="Kurtzman C.P."/>
            <person name="Blackwell M."/>
            <person name="Grigoriev I.V."/>
            <person name="Jeffries T.W."/>
        </authorList>
    </citation>
    <scope>NUCLEOTIDE SEQUENCE [LARGE SCALE GENOMIC DNA]</scope>
    <source>
        <strain evidence="7 8">NRRL Y-11557</strain>
    </source>
</reference>
<dbReference type="GO" id="GO:0005730">
    <property type="term" value="C:nucleolus"/>
    <property type="evidence" value="ECO:0007669"/>
    <property type="project" value="UniProtKB-SubCell"/>
</dbReference>
<accession>A0A1E3Q4F2</accession>
<evidence type="ECO:0000256" key="4">
    <source>
        <dbReference type="SAM" id="MobiDB-lite"/>
    </source>
</evidence>
<dbReference type="InterPro" id="IPR012340">
    <property type="entry name" value="NA-bd_OB-fold"/>
</dbReference>
<keyword evidence="8" id="KW-1185">Reference proteome</keyword>
<feature type="region of interest" description="Disordered" evidence="4">
    <location>
        <begin position="81"/>
        <end position="103"/>
    </location>
</feature>
<comment type="subcellular location">
    <subcellularLocation>
        <location evidence="1">Nucleus</location>
        <location evidence="1">Nucleolus</location>
    </subcellularLocation>
</comment>
<evidence type="ECO:0000256" key="2">
    <source>
        <dbReference type="ARBA" id="ARBA00022490"/>
    </source>
</evidence>
<dbReference type="GO" id="GO:0071038">
    <property type="term" value="P:TRAMP-dependent tRNA surveillance pathway"/>
    <property type="evidence" value="ECO:0007669"/>
    <property type="project" value="EnsemblFungi"/>
</dbReference>
<dbReference type="Gene3D" id="2.40.50.140">
    <property type="entry name" value="Nucleic acid-binding proteins"/>
    <property type="match status" value="1"/>
</dbReference>
<dbReference type="FunFam" id="2.40.50.140:FF:000198">
    <property type="entry name" value="Exosome complex component CSL4"/>
    <property type="match status" value="1"/>
</dbReference>
<dbReference type="GO" id="GO:0000176">
    <property type="term" value="C:nuclear exosome (RNase complex)"/>
    <property type="evidence" value="ECO:0007669"/>
    <property type="project" value="EnsemblFungi"/>
</dbReference>
<dbReference type="PANTHER" id="PTHR12686">
    <property type="entry name" value="3'-5' EXORIBONUCLEASE CSL4-RELATED"/>
    <property type="match status" value="1"/>
</dbReference>
<dbReference type="Proteomes" id="UP000094385">
    <property type="component" value="Unassembled WGS sequence"/>
</dbReference>
<dbReference type="Pfam" id="PF14382">
    <property type="entry name" value="ECR1_N"/>
    <property type="match status" value="1"/>
</dbReference>
<dbReference type="GO" id="GO:0000467">
    <property type="term" value="P:exonucleolytic trimming to generate mature 3'-end of 5.8S rRNA from tricistronic rRNA transcript (SSU-rRNA, 5.8S rRNA, LSU-rRNA)"/>
    <property type="evidence" value="ECO:0007669"/>
    <property type="project" value="EnsemblFungi"/>
</dbReference>
<evidence type="ECO:0000256" key="3">
    <source>
        <dbReference type="ARBA" id="ARBA00022835"/>
    </source>
</evidence>
<dbReference type="Gene3D" id="2.40.50.100">
    <property type="match status" value="1"/>
</dbReference>
<evidence type="ECO:0000256" key="1">
    <source>
        <dbReference type="ARBA" id="ARBA00004604"/>
    </source>
</evidence>
<dbReference type="InterPro" id="IPR019495">
    <property type="entry name" value="EXOSC1_C"/>
</dbReference>
<feature type="domain" description="Exosome complex component CSL4 C-terminal" evidence="5">
    <location>
        <begin position="153"/>
        <end position="196"/>
    </location>
</feature>
<dbReference type="Pfam" id="PF10447">
    <property type="entry name" value="EXOSC1"/>
    <property type="match status" value="1"/>
</dbReference>
<feature type="compositionally biased region" description="Polar residues" evidence="4">
    <location>
        <begin position="1"/>
        <end position="17"/>
    </location>
</feature>
<feature type="domain" description="Exosome complex component N-terminal" evidence="6">
    <location>
        <begin position="31"/>
        <end position="73"/>
    </location>
</feature>
<dbReference type="AlphaFoldDB" id="A0A1E3Q4F2"/>
<dbReference type="PANTHER" id="PTHR12686:SF8">
    <property type="entry name" value="EXOSOME COMPLEX COMPONENT CSL4"/>
    <property type="match status" value="1"/>
</dbReference>
<dbReference type="GO" id="GO:0000177">
    <property type="term" value="C:cytoplasmic exosome (RNase complex)"/>
    <property type="evidence" value="ECO:0007669"/>
    <property type="project" value="EnsemblFungi"/>
</dbReference>
<dbReference type="GO" id="GO:0071035">
    <property type="term" value="P:nuclear polyadenylation-dependent rRNA catabolic process"/>
    <property type="evidence" value="ECO:0007669"/>
    <property type="project" value="EnsemblFungi"/>
</dbReference>
<sequence length="251" mass="26000">MSSSGSTPVTSRPSTPARSKDTAASDLPAHAIPGQPLCSAREYAPGPGTYIDEDALLGGGGAIVASVLGAVVVSKNTTKLSSTTAATSNGLKRKEAGAEKGVADPRPRISVVRPASKGGSTGAVPDVDDVVLVRVLRINPRQANVAILVVGESNSSADEYGGIIRAQDVRETEKDKVKMQDCFKPGDIVRARVISLGDGTNYYLSTAANDLGVVFAISEASGAPMYPVDWKSMRCPVSGTIEERKCARPTS</sequence>
<dbReference type="InterPro" id="IPR039771">
    <property type="entry name" value="Csl4"/>
</dbReference>
<name>A0A1E3Q4F2_LIPST</name>
<evidence type="ECO:0008006" key="9">
    <source>
        <dbReference type="Google" id="ProtNLM"/>
    </source>
</evidence>
<evidence type="ECO:0000259" key="5">
    <source>
        <dbReference type="Pfam" id="PF10447"/>
    </source>
</evidence>
<evidence type="ECO:0000259" key="6">
    <source>
        <dbReference type="Pfam" id="PF14382"/>
    </source>
</evidence>
<keyword evidence="2" id="KW-0963">Cytoplasm</keyword>
<keyword evidence="3" id="KW-0271">Exosome</keyword>
<organism evidence="7 8">
    <name type="scientific">Lipomyces starkeyi NRRL Y-11557</name>
    <dbReference type="NCBI Taxonomy" id="675824"/>
    <lineage>
        <taxon>Eukaryota</taxon>
        <taxon>Fungi</taxon>
        <taxon>Dikarya</taxon>
        <taxon>Ascomycota</taxon>
        <taxon>Saccharomycotina</taxon>
        <taxon>Lipomycetes</taxon>
        <taxon>Lipomycetales</taxon>
        <taxon>Lipomycetaceae</taxon>
        <taxon>Lipomyces</taxon>
    </lineage>
</organism>
<dbReference type="InterPro" id="IPR025721">
    <property type="entry name" value="Exosome_cplx_N_dom"/>
</dbReference>
<proteinExistence type="predicted"/>
<dbReference type="EMBL" id="KV454295">
    <property type="protein sequence ID" value="ODQ72566.1"/>
    <property type="molecule type" value="Genomic_DNA"/>
</dbReference>
<dbReference type="GO" id="GO:0000785">
    <property type="term" value="C:chromatin"/>
    <property type="evidence" value="ECO:0007669"/>
    <property type="project" value="EnsemblFungi"/>
</dbReference>
<dbReference type="GO" id="GO:0070481">
    <property type="term" value="P:nuclear-transcribed mRNA catabolic process, non-stop decay"/>
    <property type="evidence" value="ECO:0007669"/>
    <property type="project" value="EnsemblFungi"/>
</dbReference>